<sequence>MAHYQNDEGAGEIVSTIESNGGQALAAPMSPVMSTFAISGLFLLLKEF</sequence>
<protein>
    <submittedName>
        <fullName evidence="2">Uncharacterized protein</fullName>
    </submittedName>
</protein>
<evidence type="ECO:0000256" key="1">
    <source>
        <dbReference type="SAM" id="Phobius"/>
    </source>
</evidence>
<keyword evidence="1" id="KW-1133">Transmembrane helix</keyword>
<reference evidence="2 3" key="1">
    <citation type="submission" date="2016-11" db="EMBL/GenBank/DDBJ databases">
        <authorList>
            <person name="Jaros S."/>
            <person name="Januszkiewicz K."/>
            <person name="Wedrychowicz H."/>
        </authorList>
    </citation>
    <scope>NUCLEOTIDE SEQUENCE [LARGE SCALE GENOMIC DNA]</scope>
    <source>
        <strain evidence="2 3">DSM 21986</strain>
    </source>
</reference>
<keyword evidence="3" id="KW-1185">Reference proteome</keyword>
<dbReference type="AlphaFoldDB" id="A0A1M5ERE8"/>
<organism evidence="2 3">
    <name type="scientific">Fodinibius roseus</name>
    <dbReference type="NCBI Taxonomy" id="1194090"/>
    <lineage>
        <taxon>Bacteria</taxon>
        <taxon>Pseudomonadati</taxon>
        <taxon>Balneolota</taxon>
        <taxon>Balneolia</taxon>
        <taxon>Balneolales</taxon>
        <taxon>Balneolaceae</taxon>
        <taxon>Fodinibius</taxon>
    </lineage>
</organism>
<keyword evidence="1" id="KW-0472">Membrane</keyword>
<feature type="transmembrane region" description="Helical" evidence="1">
    <location>
        <begin position="25"/>
        <end position="45"/>
    </location>
</feature>
<accession>A0A1M5ERE8</accession>
<dbReference type="STRING" id="1194090.SAMN05443144_113142"/>
<dbReference type="EMBL" id="FQUS01000013">
    <property type="protein sequence ID" value="SHF81799.1"/>
    <property type="molecule type" value="Genomic_DNA"/>
</dbReference>
<name>A0A1M5ERE8_9BACT</name>
<dbReference type="RefSeq" id="WP_170864385.1">
    <property type="nucleotide sequence ID" value="NZ_FQUS01000013.1"/>
</dbReference>
<evidence type="ECO:0000313" key="2">
    <source>
        <dbReference type="EMBL" id="SHF81799.1"/>
    </source>
</evidence>
<proteinExistence type="predicted"/>
<evidence type="ECO:0000313" key="3">
    <source>
        <dbReference type="Proteomes" id="UP000184041"/>
    </source>
</evidence>
<gene>
    <name evidence="2" type="ORF">SAMN05443144_113142</name>
</gene>
<keyword evidence="1" id="KW-0812">Transmembrane</keyword>
<dbReference type="Proteomes" id="UP000184041">
    <property type="component" value="Unassembled WGS sequence"/>
</dbReference>